<evidence type="ECO:0000256" key="13">
    <source>
        <dbReference type="SAM" id="MobiDB-lite"/>
    </source>
</evidence>
<protein>
    <recommendedName>
        <fullName evidence="14">Ubiquitin-like domain-containing protein</fullName>
    </recommendedName>
</protein>
<evidence type="ECO:0000313" key="15">
    <source>
        <dbReference type="EMBL" id="KAF4637295.1"/>
    </source>
</evidence>
<keyword evidence="9" id="KW-0539">Nucleus</keyword>
<organism evidence="15 16">
    <name type="scientific">Cudoniella acicularis</name>
    <dbReference type="NCBI Taxonomy" id="354080"/>
    <lineage>
        <taxon>Eukaryota</taxon>
        <taxon>Fungi</taxon>
        <taxon>Dikarya</taxon>
        <taxon>Ascomycota</taxon>
        <taxon>Pezizomycotina</taxon>
        <taxon>Leotiomycetes</taxon>
        <taxon>Helotiales</taxon>
        <taxon>Tricladiaceae</taxon>
        <taxon>Cudoniella</taxon>
    </lineage>
</organism>
<comment type="subunit">
    <text evidence="11">Part of the 60S ribosomal subunit.</text>
</comment>
<dbReference type="FunFam" id="3.10.20.90:FF:000014">
    <property type="entry name" value="Ubiquitin-60S ribosomal L40 fusion"/>
    <property type="match status" value="1"/>
</dbReference>
<evidence type="ECO:0000256" key="8">
    <source>
        <dbReference type="ARBA" id="ARBA00022980"/>
    </source>
</evidence>
<feature type="domain" description="Ubiquitin-like" evidence="14">
    <location>
        <begin position="417"/>
        <end position="492"/>
    </location>
</feature>
<sequence>MFSSASEAENTDTEGTSTRSFSSRRSRKKCCRRRETSQVDRDSGIVLFGDIAFKIAKQHRRILSMDNKGGNDIYPGRIPQEMRNRLPAHYHSALEIKTPLRGTILHGAVRELVEYFSIRFEMVFPPLNFPLALFKQVRDLGLPIEIYPAVQRISKILDLDLSYPVPYQRTSKILLYPEVLIMCMIVIAVKLSHPFDDICRSPENDSDPTNLKIDWVKWRQVMIERPSRRLERGEEIEVTDADVLGMSGGQMDDYLDWYQRTWTDDREPKMAEKGLSFFPLPELRPRAVESSDQEQTVDLLKKVQQDLVLQRPISIEDDDTEDVKRPGELYKRYRVVDDLPENAKVFYDRAARNAGISLKMLVWGVFKLEVRLGNWNTSERRKVRIGGAIEVVGWLVLNFDFEIVSTTSNYDVDTAIMQIFVKTLTGKTITLEVESSDTIDNVKSKIQDKEGIPPDQQRLIFAGKQLEDGRTLSDYNIQKESTLHLVLRLRGGIIEPSLKALASKFNCDKMICRKCYARLPPRATNCRKKKCGHTNQLRPKKKLK</sequence>
<evidence type="ECO:0000256" key="2">
    <source>
        <dbReference type="ARBA" id="ARBA00004123"/>
    </source>
</evidence>
<dbReference type="GO" id="GO:0005840">
    <property type="term" value="C:ribosome"/>
    <property type="evidence" value="ECO:0007669"/>
    <property type="project" value="UniProtKB-KW"/>
</dbReference>
<comment type="function">
    <text evidence="1">Component of the 60S subunit of the ribosome.</text>
</comment>
<keyword evidence="7" id="KW-1017">Isopeptide bond</keyword>
<dbReference type="AlphaFoldDB" id="A0A8H4RWJ5"/>
<dbReference type="GO" id="GO:0003735">
    <property type="term" value="F:structural constituent of ribosome"/>
    <property type="evidence" value="ECO:0007669"/>
    <property type="project" value="InterPro"/>
</dbReference>
<name>A0A8H4RWJ5_9HELO</name>
<evidence type="ECO:0000256" key="11">
    <source>
        <dbReference type="ARBA" id="ARBA00035124"/>
    </source>
</evidence>
<evidence type="ECO:0000256" key="4">
    <source>
        <dbReference type="ARBA" id="ARBA00008373"/>
    </source>
</evidence>
<dbReference type="SUPFAM" id="SSF57829">
    <property type="entry name" value="Zn-binding ribosomal proteins"/>
    <property type="match status" value="1"/>
</dbReference>
<evidence type="ECO:0000256" key="6">
    <source>
        <dbReference type="ARBA" id="ARBA00022490"/>
    </source>
</evidence>
<dbReference type="CDD" id="cd01803">
    <property type="entry name" value="Ubl_ubiquitin"/>
    <property type="match status" value="1"/>
</dbReference>
<dbReference type="SMART" id="SM01377">
    <property type="entry name" value="Ribosomal_L40e"/>
    <property type="match status" value="1"/>
</dbReference>
<dbReference type="InterPro" id="IPR050158">
    <property type="entry name" value="Ubiquitin_ubiquitin-like"/>
</dbReference>
<proteinExistence type="inferred from homology"/>
<dbReference type="InterPro" id="IPR001975">
    <property type="entry name" value="Ribosomal_eL40_dom"/>
</dbReference>
<dbReference type="Proteomes" id="UP000566819">
    <property type="component" value="Unassembled WGS sequence"/>
</dbReference>
<dbReference type="OrthoDB" id="428577at2759"/>
<dbReference type="PROSITE" id="PS00299">
    <property type="entry name" value="UBIQUITIN_1"/>
    <property type="match status" value="1"/>
</dbReference>
<comment type="similarity">
    <text evidence="5">In the C-terminal section; belongs to the eukaryotic ribosomal protein eL40 family.</text>
</comment>
<evidence type="ECO:0000256" key="1">
    <source>
        <dbReference type="ARBA" id="ARBA00002241"/>
    </source>
</evidence>
<dbReference type="PRINTS" id="PR00348">
    <property type="entry name" value="UBIQUITIN"/>
</dbReference>
<dbReference type="InterPro" id="IPR011332">
    <property type="entry name" value="Ribosomal_zn-bd"/>
</dbReference>
<dbReference type="GO" id="GO:0016567">
    <property type="term" value="P:protein ubiquitination"/>
    <property type="evidence" value="ECO:0007669"/>
    <property type="project" value="UniProtKB-ARBA"/>
</dbReference>
<evidence type="ECO:0000259" key="14">
    <source>
        <dbReference type="PROSITE" id="PS50053"/>
    </source>
</evidence>
<dbReference type="SUPFAM" id="SSF54236">
    <property type="entry name" value="Ubiquitin-like"/>
    <property type="match status" value="1"/>
</dbReference>
<dbReference type="GO" id="GO:0005737">
    <property type="term" value="C:cytoplasm"/>
    <property type="evidence" value="ECO:0007669"/>
    <property type="project" value="UniProtKB-SubCell"/>
</dbReference>
<dbReference type="FunFam" id="4.10.1060.50:FF:000001">
    <property type="entry name" value="ubiquitin-60S ribosomal protein L40"/>
    <property type="match status" value="1"/>
</dbReference>
<dbReference type="EMBL" id="JAAMPI010000028">
    <property type="protein sequence ID" value="KAF4637295.1"/>
    <property type="molecule type" value="Genomic_DNA"/>
</dbReference>
<keyword evidence="6" id="KW-0963">Cytoplasm</keyword>
<dbReference type="GO" id="GO:0000055">
    <property type="term" value="P:ribosomal large subunit export from nucleus"/>
    <property type="evidence" value="ECO:0007669"/>
    <property type="project" value="UniProtKB-ARBA"/>
</dbReference>
<dbReference type="InterPro" id="IPR029071">
    <property type="entry name" value="Ubiquitin-like_domsf"/>
</dbReference>
<dbReference type="GO" id="GO:0006412">
    <property type="term" value="P:translation"/>
    <property type="evidence" value="ECO:0007669"/>
    <property type="project" value="InterPro"/>
</dbReference>
<keyword evidence="16" id="KW-1185">Reference proteome</keyword>
<dbReference type="InterPro" id="IPR048538">
    <property type="entry name" value="Rrn7_cyclin_C"/>
</dbReference>
<comment type="subcellular location">
    <subcellularLocation>
        <location evidence="3">Cytoplasm</location>
    </subcellularLocation>
    <subcellularLocation>
        <location evidence="2">Nucleus</location>
    </subcellularLocation>
</comment>
<accession>A0A8H4RWJ5</accession>
<evidence type="ECO:0000256" key="7">
    <source>
        <dbReference type="ARBA" id="ARBA00022499"/>
    </source>
</evidence>
<dbReference type="Gene3D" id="3.10.20.90">
    <property type="entry name" value="Phosphatidylinositol 3-kinase Catalytic Subunit, Chain A, domain 1"/>
    <property type="match status" value="1"/>
</dbReference>
<evidence type="ECO:0000256" key="3">
    <source>
        <dbReference type="ARBA" id="ARBA00004496"/>
    </source>
</evidence>
<keyword evidence="8" id="KW-0689">Ribosomal protein</keyword>
<evidence type="ECO:0000256" key="9">
    <source>
        <dbReference type="ARBA" id="ARBA00023242"/>
    </source>
</evidence>
<keyword evidence="10" id="KW-0687">Ribonucleoprotein</keyword>
<dbReference type="InterPro" id="IPR038587">
    <property type="entry name" value="Ribosomal_eL40_sf"/>
</dbReference>
<evidence type="ECO:0000256" key="5">
    <source>
        <dbReference type="ARBA" id="ARBA00010570"/>
    </source>
</evidence>
<dbReference type="GO" id="GO:0005634">
    <property type="term" value="C:nucleus"/>
    <property type="evidence" value="ECO:0007669"/>
    <property type="project" value="UniProtKB-SubCell"/>
</dbReference>
<dbReference type="Pfam" id="PF00240">
    <property type="entry name" value="ubiquitin"/>
    <property type="match status" value="1"/>
</dbReference>
<comment type="similarity">
    <text evidence="4">In the N-terminal section; belongs to the ubiquitin family.</text>
</comment>
<dbReference type="GO" id="GO:1990904">
    <property type="term" value="C:ribonucleoprotein complex"/>
    <property type="evidence" value="ECO:0007669"/>
    <property type="project" value="UniProtKB-KW"/>
</dbReference>
<feature type="region of interest" description="Disordered" evidence="13">
    <location>
        <begin position="1"/>
        <end position="35"/>
    </location>
</feature>
<evidence type="ECO:0000256" key="10">
    <source>
        <dbReference type="ARBA" id="ARBA00023274"/>
    </source>
</evidence>
<evidence type="ECO:0000256" key="12">
    <source>
        <dbReference type="ARBA" id="ARBA00045962"/>
    </source>
</evidence>
<dbReference type="InterPro" id="IPR019954">
    <property type="entry name" value="Ubiquitin_CS"/>
</dbReference>
<dbReference type="Pfam" id="PF20645">
    <property type="entry name" value="Rrn7_cyclin_C"/>
    <property type="match status" value="1"/>
</dbReference>
<comment type="function">
    <text evidence="12">Component of the ribosome, a large ribonucleoprotein complex responsible for the synthesis of proteins in the cell. The small ribosomal subunit (SSU) binds messenger RNAs (mRNAs) and translates the encoded message by selecting cognate aminoacyl-transfer RNA (tRNA) molecules. The large subunit (LSU) contains the ribosomal catalytic site termed the peptidyl transferase center (PTC), which catalyzes the formation of peptide bonds, thereby polymerizing the amino acids delivered by tRNAs into a polypeptide chain. The nascent polypeptides leave the ribosome through a tunnel in the LSU and interact with protein factors that function in enzymatic processing, targeting, and the membrane insertion of nascent chains at the exit of the ribosomal tunnel. eL40 is essential for translation of a subset of cellular transcripts, including stress response transcripts, such as DDR2.</text>
</comment>
<dbReference type="Pfam" id="PF01020">
    <property type="entry name" value="Ribosomal_L40e"/>
    <property type="match status" value="1"/>
</dbReference>
<feature type="compositionally biased region" description="Basic residues" evidence="13">
    <location>
        <begin position="22"/>
        <end position="32"/>
    </location>
</feature>
<dbReference type="SMART" id="SM00213">
    <property type="entry name" value="UBQ"/>
    <property type="match status" value="1"/>
</dbReference>
<dbReference type="PROSITE" id="PS50053">
    <property type="entry name" value="UBIQUITIN_2"/>
    <property type="match status" value="1"/>
</dbReference>
<dbReference type="PANTHER" id="PTHR10666">
    <property type="entry name" value="UBIQUITIN"/>
    <property type="match status" value="1"/>
</dbReference>
<dbReference type="InterPro" id="IPR000626">
    <property type="entry name" value="Ubiquitin-like_dom"/>
</dbReference>
<gene>
    <name evidence="15" type="ORF">G7Y89_g796</name>
</gene>
<dbReference type="InterPro" id="IPR019956">
    <property type="entry name" value="Ubiquitin_dom"/>
</dbReference>
<evidence type="ECO:0000313" key="16">
    <source>
        <dbReference type="Proteomes" id="UP000566819"/>
    </source>
</evidence>
<reference evidence="15 16" key="1">
    <citation type="submission" date="2020-03" db="EMBL/GenBank/DDBJ databases">
        <title>Draft Genome Sequence of Cudoniella acicularis.</title>
        <authorList>
            <person name="Buettner E."/>
            <person name="Kellner H."/>
        </authorList>
    </citation>
    <scope>NUCLEOTIDE SEQUENCE [LARGE SCALE GENOMIC DNA]</scope>
    <source>
        <strain evidence="15 16">DSM 108380</strain>
    </source>
</reference>
<dbReference type="Gene3D" id="4.10.1060.50">
    <property type="match status" value="1"/>
</dbReference>
<comment type="caution">
    <text evidence="15">The sequence shown here is derived from an EMBL/GenBank/DDBJ whole genome shotgun (WGS) entry which is preliminary data.</text>
</comment>